<name>W4M331_9BACT</name>
<evidence type="ECO:0000313" key="2">
    <source>
        <dbReference type="Proteomes" id="UP000019140"/>
    </source>
</evidence>
<organism evidence="1 2">
    <name type="scientific">Candidatus Entotheonella gemina</name>
    <dbReference type="NCBI Taxonomy" id="1429439"/>
    <lineage>
        <taxon>Bacteria</taxon>
        <taxon>Pseudomonadati</taxon>
        <taxon>Nitrospinota/Tectimicrobiota group</taxon>
        <taxon>Candidatus Tectimicrobiota</taxon>
        <taxon>Candidatus Entotheonellia</taxon>
        <taxon>Candidatus Entotheonellales</taxon>
        <taxon>Candidatus Entotheonellaceae</taxon>
        <taxon>Candidatus Entotheonella</taxon>
    </lineage>
</organism>
<dbReference type="EMBL" id="AZHX01001321">
    <property type="protein sequence ID" value="ETX04052.1"/>
    <property type="molecule type" value="Genomic_DNA"/>
</dbReference>
<gene>
    <name evidence="1" type="ORF">ETSY2_31060</name>
</gene>
<dbReference type="AlphaFoldDB" id="W4M331"/>
<accession>W4M331</accession>
<sequence>MQEVVEQLKLQFENLTNQERAELAYYLICSLNPEEEQRAVDAAWKIELKRRVTEIQQGRASGKPADQVFAELREQYS</sequence>
<dbReference type="NCBIfam" id="TIGR02574">
    <property type="entry name" value="stabl_TIGR02574"/>
    <property type="match status" value="1"/>
</dbReference>
<keyword evidence="2" id="KW-1185">Reference proteome</keyword>
<comment type="caution">
    <text evidence="1">The sequence shown here is derived from an EMBL/GenBank/DDBJ whole genome shotgun (WGS) entry which is preliminary data.</text>
</comment>
<evidence type="ECO:0000313" key="1">
    <source>
        <dbReference type="EMBL" id="ETX04052.1"/>
    </source>
</evidence>
<dbReference type="InterPro" id="IPR013406">
    <property type="entry name" value="CHP02574_addiction_mod"/>
</dbReference>
<protein>
    <recommendedName>
        <fullName evidence="3">Addiction module antitoxin RelB</fullName>
    </recommendedName>
</protein>
<dbReference type="Proteomes" id="UP000019140">
    <property type="component" value="Unassembled WGS sequence"/>
</dbReference>
<proteinExistence type="predicted"/>
<reference evidence="1 2" key="1">
    <citation type="journal article" date="2014" name="Nature">
        <title>An environmental bacterial taxon with a large and distinct metabolic repertoire.</title>
        <authorList>
            <person name="Wilson M.C."/>
            <person name="Mori T."/>
            <person name="Ruckert C."/>
            <person name="Uria A.R."/>
            <person name="Helf M.J."/>
            <person name="Takada K."/>
            <person name="Gernert C."/>
            <person name="Steffens U.A."/>
            <person name="Heycke N."/>
            <person name="Schmitt S."/>
            <person name="Rinke C."/>
            <person name="Helfrich E.J."/>
            <person name="Brachmann A.O."/>
            <person name="Gurgui C."/>
            <person name="Wakimoto T."/>
            <person name="Kracht M."/>
            <person name="Crusemann M."/>
            <person name="Hentschel U."/>
            <person name="Abe I."/>
            <person name="Matsunaga S."/>
            <person name="Kalinowski J."/>
            <person name="Takeyama H."/>
            <person name="Piel J."/>
        </authorList>
    </citation>
    <scope>NUCLEOTIDE SEQUENCE [LARGE SCALE GENOMIC DNA]</scope>
    <source>
        <strain evidence="2">TSY2</strain>
    </source>
</reference>
<dbReference type="HOGENOM" id="CLU_177580_3_2_7"/>
<dbReference type="Pfam" id="PF09720">
    <property type="entry name" value="Unstab_antitox"/>
    <property type="match status" value="1"/>
</dbReference>
<evidence type="ECO:0008006" key="3">
    <source>
        <dbReference type="Google" id="ProtNLM"/>
    </source>
</evidence>